<sequence>MFQALSSKASDLINAQAGLLTRFRYKHLPGNYPSGYWHFAYAFSETYSSGTVQDSHLDSLLIIHLGGEINEPMHRKDTVYI</sequence>
<dbReference type="Proteomes" id="UP001055104">
    <property type="component" value="Unassembled WGS sequence"/>
</dbReference>
<reference evidence="1" key="1">
    <citation type="submission" date="2022-01" db="EMBL/GenBank/DDBJ databases">
        <title>Novel bile acid biosynthetic pathways are enriched in the microbiome of centenarians.</title>
        <authorList>
            <person name="Sato Y."/>
            <person name="Atarashi K."/>
            <person name="Plichta R.D."/>
            <person name="Arai Y."/>
            <person name="Sasajima S."/>
            <person name="Kearney M.S."/>
            <person name="Suda W."/>
            <person name="Takeshita K."/>
            <person name="Sasaki T."/>
            <person name="Okamoto S."/>
            <person name="Skelly N.A."/>
            <person name="Okamura Y."/>
            <person name="Vlamakis H."/>
            <person name="Li Y."/>
            <person name="Tanoue T."/>
            <person name="Takei H."/>
            <person name="Nittono H."/>
            <person name="Narushima S."/>
            <person name="Irie J."/>
            <person name="Itoh H."/>
            <person name="Moriya K."/>
            <person name="Sugiura Y."/>
            <person name="Suematsu M."/>
            <person name="Moritoki N."/>
            <person name="Shibata S."/>
            <person name="Littman R.D."/>
            <person name="Fischbach A.M."/>
            <person name="Uwamino Y."/>
            <person name="Inoue T."/>
            <person name="Honda A."/>
            <person name="Hattori M."/>
            <person name="Murai T."/>
            <person name="Xavier J.R."/>
            <person name="Hirose N."/>
            <person name="Honda K."/>
        </authorList>
    </citation>
    <scope>NUCLEOTIDE SEQUENCE</scope>
    <source>
        <strain evidence="1">CE91-St7</strain>
    </source>
</reference>
<dbReference type="EMBL" id="BQOB01000001">
    <property type="protein sequence ID" value="GKH83619.1"/>
    <property type="molecule type" value="Genomic_DNA"/>
</dbReference>
<organism evidence="1 2">
    <name type="scientific">Phocaeicola dorei</name>
    <dbReference type="NCBI Taxonomy" id="357276"/>
    <lineage>
        <taxon>Bacteria</taxon>
        <taxon>Pseudomonadati</taxon>
        <taxon>Bacteroidota</taxon>
        <taxon>Bacteroidia</taxon>
        <taxon>Bacteroidales</taxon>
        <taxon>Bacteroidaceae</taxon>
        <taxon>Phocaeicola</taxon>
    </lineage>
</organism>
<evidence type="ECO:0000313" key="2">
    <source>
        <dbReference type="Proteomes" id="UP001055104"/>
    </source>
</evidence>
<comment type="caution">
    <text evidence="1">The sequence shown here is derived from an EMBL/GenBank/DDBJ whole genome shotgun (WGS) entry which is preliminary data.</text>
</comment>
<accession>A0AA37KJB0</accession>
<protein>
    <submittedName>
        <fullName evidence="1">Uncharacterized protein</fullName>
    </submittedName>
</protein>
<proteinExistence type="predicted"/>
<gene>
    <name evidence="1" type="ORF">CE91St7_45030</name>
</gene>
<name>A0AA37KJB0_9BACT</name>
<dbReference type="AlphaFoldDB" id="A0AA37KJB0"/>
<evidence type="ECO:0000313" key="1">
    <source>
        <dbReference type="EMBL" id="GKH83619.1"/>
    </source>
</evidence>